<dbReference type="Proteomes" id="UP000324091">
    <property type="component" value="Chromosome 12"/>
</dbReference>
<dbReference type="InterPro" id="IPR017279">
    <property type="entry name" value="Tol-interleuk_rcpt_adapt_Tirap"/>
</dbReference>
<protein>
    <recommendedName>
        <fullName evidence="1">TIR domain-containing protein</fullName>
    </recommendedName>
</protein>
<dbReference type="InterPro" id="IPR000157">
    <property type="entry name" value="TIR_dom"/>
</dbReference>
<dbReference type="SUPFAM" id="SSF52200">
    <property type="entry name" value="Toll/Interleukin receptor TIR domain"/>
    <property type="match status" value="1"/>
</dbReference>
<gene>
    <name evidence="2" type="ORF">D4764_12G0009250</name>
</gene>
<dbReference type="GO" id="GO:0005737">
    <property type="term" value="C:cytoplasm"/>
    <property type="evidence" value="ECO:0007669"/>
    <property type="project" value="TreeGrafter"/>
</dbReference>
<dbReference type="AlphaFoldDB" id="A0A5C6PDN3"/>
<dbReference type="Pfam" id="PF13676">
    <property type="entry name" value="TIR_2"/>
    <property type="match status" value="1"/>
</dbReference>
<accession>A0A5C6PDN3</accession>
<organism evidence="2 3">
    <name type="scientific">Takifugu flavidus</name>
    <name type="common">sansaifugu</name>
    <dbReference type="NCBI Taxonomy" id="433684"/>
    <lineage>
        <taxon>Eukaryota</taxon>
        <taxon>Metazoa</taxon>
        <taxon>Chordata</taxon>
        <taxon>Craniata</taxon>
        <taxon>Vertebrata</taxon>
        <taxon>Euteleostomi</taxon>
        <taxon>Actinopterygii</taxon>
        <taxon>Neopterygii</taxon>
        <taxon>Teleostei</taxon>
        <taxon>Neoteleostei</taxon>
        <taxon>Acanthomorphata</taxon>
        <taxon>Eupercaria</taxon>
        <taxon>Tetraodontiformes</taxon>
        <taxon>Tetradontoidea</taxon>
        <taxon>Tetraodontidae</taxon>
        <taxon>Takifugu</taxon>
    </lineage>
</organism>
<dbReference type="InterPro" id="IPR035897">
    <property type="entry name" value="Toll_tir_struct_dom_sf"/>
</dbReference>
<dbReference type="GO" id="GO:0035662">
    <property type="term" value="F:Toll-like receptor 4 binding"/>
    <property type="evidence" value="ECO:0007669"/>
    <property type="project" value="TreeGrafter"/>
</dbReference>
<name>A0A5C6PDN3_9TELE</name>
<sequence length="220" mass="24922">MRQRKSYKLIGLSNLTEGLIRHDENNMYGWFQKILNFRVSFSAHDQHVGKEAKQSSGSSSFCPLSSSWTPTVPQAVVGSALSCARKYDVFVCHSSVDSDSEEAARLVSFLEAPPRSFRCFLQERDECPGAAISTELCQAVQDSHIWVLLITPNFLKDAWCHYIMHQALAEGAMFNRIIPLVLNLSDSQYPQELKFFCYIDLSDNLDRGYSRLSNTVHLCE</sequence>
<evidence type="ECO:0000259" key="1">
    <source>
        <dbReference type="PROSITE" id="PS50104"/>
    </source>
</evidence>
<dbReference type="GO" id="GO:2000343">
    <property type="term" value="P:positive regulation of chemokine (C-X-C motif) ligand 2 production"/>
    <property type="evidence" value="ECO:0007669"/>
    <property type="project" value="TreeGrafter"/>
</dbReference>
<evidence type="ECO:0000313" key="2">
    <source>
        <dbReference type="EMBL" id="TWW77535.1"/>
    </source>
</evidence>
<dbReference type="EMBL" id="RHFK02000004">
    <property type="protein sequence ID" value="TWW77535.1"/>
    <property type="molecule type" value="Genomic_DNA"/>
</dbReference>
<evidence type="ECO:0000313" key="3">
    <source>
        <dbReference type="Proteomes" id="UP000324091"/>
    </source>
</evidence>
<dbReference type="GO" id="GO:0035663">
    <property type="term" value="F:Toll-like receptor 2 binding"/>
    <property type="evidence" value="ECO:0007669"/>
    <property type="project" value="TreeGrafter"/>
</dbReference>
<dbReference type="SMART" id="SM00255">
    <property type="entry name" value="TIR"/>
    <property type="match status" value="1"/>
</dbReference>
<dbReference type="PANTHER" id="PTHR22662">
    <property type="entry name" value="TIRAP"/>
    <property type="match status" value="1"/>
</dbReference>
<dbReference type="PANTHER" id="PTHR22662:SF0">
    <property type="entry name" value="TOLL_INTERLEUKIN-1 RECEPTOR DOMAIN-CONTAINING ADAPTER PROTEIN"/>
    <property type="match status" value="1"/>
</dbReference>
<proteinExistence type="predicted"/>
<dbReference type="Gene3D" id="3.40.50.10140">
    <property type="entry name" value="Toll/interleukin-1 receptor homology (TIR) domain"/>
    <property type="match status" value="1"/>
</dbReference>
<dbReference type="PROSITE" id="PS50104">
    <property type="entry name" value="TIR"/>
    <property type="match status" value="1"/>
</dbReference>
<dbReference type="GO" id="GO:0043123">
    <property type="term" value="P:positive regulation of canonical NF-kappaB signal transduction"/>
    <property type="evidence" value="ECO:0007669"/>
    <property type="project" value="TreeGrafter"/>
</dbReference>
<dbReference type="GO" id="GO:0032760">
    <property type="term" value="P:positive regulation of tumor necrosis factor production"/>
    <property type="evidence" value="ECO:0007669"/>
    <property type="project" value="TreeGrafter"/>
</dbReference>
<dbReference type="GO" id="GO:0034142">
    <property type="term" value="P:toll-like receptor 4 signaling pathway"/>
    <property type="evidence" value="ECO:0007669"/>
    <property type="project" value="TreeGrafter"/>
</dbReference>
<reference evidence="2 3" key="1">
    <citation type="submission" date="2019-04" db="EMBL/GenBank/DDBJ databases">
        <title>Chromosome genome assembly for Takifugu flavidus.</title>
        <authorList>
            <person name="Xiao S."/>
        </authorList>
    </citation>
    <scope>NUCLEOTIDE SEQUENCE [LARGE SCALE GENOMIC DNA]</scope>
    <source>
        <strain evidence="2">HTHZ2018</strain>
        <tissue evidence="2">Muscle</tissue>
    </source>
</reference>
<keyword evidence="3" id="KW-1185">Reference proteome</keyword>
<comment type="caution">
    <text evidence="2">The sequence shown here is derived from an EMBL/GenBank/DDBJ whole genome shotgun (WGS) entry which is preliminary data.</text>
</comment>
<feature type="domain" description="TIR" evidence="1">
    <location>
        <begin position="85"/>
        <end position="216"/>
    </location>
</feature>
<dbReference type="GO" id="GO:0005886">
    <property type="term" value="C:plasma membrane"/>
    <property type="evidence" value="ECO:0007669"/>
    <property type="project" value="TreeGrafter"/>
</dbReference>